<keyword evidence="7" id="KW-0732">Signal</keyword>
<dbReference type="PROSITE" id="PS00146">
    <property type="entry name" value="BETA_LACTAMASE_A"/>
    <property type="match status" value="1"/>
</dbReference>
<dbReference type="RefSeq" id="WP_058442876.1">
    <property type="nucleotide sequence ID" value="NZ_CAAAHU010000012.1"/>
</dbReference>
<evidence type="ECO:0000313" key="9">
    <source>
        <dbReference type="EMBL" id="KTC76803.1"/>
    </source>
</evidence>
<comment type="catalytic activity">
    <reaction evidence="1 6">
        <text>a beta-lactam + H2O = a substituted beta-amino acid</text>
        <dbReference type="Rhea" id="RHEA:20401"/>
        <dbReference type="ChEBI" id="CHEBI:15377"/>
        <dbReference type="ChEBI" id="CHEBI:35627"/>
        <dbReference type="ChEBI" id="CHEBI:140347"/>
        <dbReference type="EC" id="3.5.2.6"/>
    </reaction>
</comment>
<comment type="similarity">
    <text evidence="2 6">Belongs to the class-A beta-lactamase family.</text>
</comment>
<evidence type="ECO:0000313" key="10">
    <source>
        <dbReference type="Proteomes" id="UP000054742"/>
    </source>
</evidence>
<dbReference type="PATRIC" id="fig|29422.6.peg.3085"/>
<dbReference type="GO" id="GO:0046677">
    <property type="term" value="P:response to antibiotic"/>
    <property type="evidence" value="ECO:0007669"/>
    <property type="project" value="UniProtKB-UniRule"/>
</dbReference>
<evidence type="ECO:0000256" key="2">
    <source>
        <dbReference type="ARBA" id="ARBA00009009"/>
    </source>
</evidence>
<dbReference type="STRING" id="29422.Lbru_2910"/>
<evidence type="ECO:0000256" key="4">
    <source>
        <dbReference type="ARBA" id="ARBA00022801"/>
    </source>
</evidence>
<dbReference type="Gene3D" id="3.40.710.10">
    <property type="entry name" value="DD-peptidase/beta-lactamase superfamily"/>
    <property type="match status" value="1"/>
</dbReference>
<evidence type="ECO:0000256" key="5">
    <source>
        <dbReference type="ARBA" id="ARBA00023251"/>
    </source>
</evidence>
<feature type="chain" id="PRO_5006911462" description="Beta-lactamase" evidence="7">
    <location>
        <begin position="29"/>
        <end position="306"/>
    </location>
</feature>
<dbReference type="InterPro" id="IPR012338">
    <property type="entry name" value="Beta-lactam/transpept-like"/>
</dbReference>
<evidence type="ECO:0000256" key="6">
    <source>
        <dbReference type="RuleBase" id="RU361140"/>
    </source>
</evidence>
<dbReference type="GO" id="GO:0030655">
    <property type="term" value="P:beta-lactam antibiotic catabolic process"/>
    <property type="evidence" value="ECO:0007669"/>
    <property type="project" value="InterPro"/>
</dbReference>
<dbReference type="OrthoDB" id="9784149at2"/>
<reference evidence="9 10" key="1">
    <citation type="submission" date="2015-11" db="EMBL/GenBank/DDBJ databases">
        <title>Genomic analysis of 38 Legionella species identifies large and diverse effector repertoires.</title>
        <authorList>
            <person name="Burstein D."/>
            <person name="Amaro F."/>
            <person name="Zusman T."/>
            <person name="Lifshitz Z."/>
            <person name="Cohen O."/>
            <person name="Gilbert J.A."/>
            <person name="Pupko T."/>
            <person name="Shuman H.A."/>
            <person name="Segal G."/>
        </authorList>
    </citation>
    <scope>NUCLEOTIDE SEQUENCE [LARGE SCALE GENOMIC DNA]</scope>
    <source>
        <strain evidence="9 10">ATCC 43878</strain>
    </source>
</reference>
<feature type="domain" description="Beta-lactamase class A catalytic" evidence="8">
    <location>
        <begin position="54"/>
        <end position="269"/>
    </location>
</feature>
<dbReference type="InterPro" id="IPR000871">
    <property type="entry name" value="Beta-lactam_class-A"/>
</dbReference>
<feature type="signal peptide" evidence="7">
    <location>
        <begin position="1"/>
        <end position="28"/>
    </location>
</feature>
<name>A0A0W0S039_9GAMM</name>
<dbReference type="InterPro" id="IPR045155">
    <property type="entry name" value="Beta-lactam_cat"/>
</dbReference>
<proteinExistence type="inferred from homology"/>
<keyword evidence="4 6" id="KW-0378">Hydrolase</keyword>
<dbReference type="SUPFAM" id="SSF56601">
    <property type="entry name" value="beta-lactamase/transpeptidase-like"/>
    <property type="match status" value="1"/>
</dbReference>
<dbReference type="PRINTS" id="PR00118">
    <property type="entry name" value="BLACTAMASEA"/>
</dbReference>
<accession>A0A0W0S039</accession>
<dbReference type="AlphaFoldDB" id="A0A0W0S039"/>
<dbReference type="InterPro" id="IPR023650">
    <property type="entry name" value="Beta-lactam_class-A_AS"/>
</dbReference>
<dbReference type="EMBL" id="LNXV01000036">
    <property type="protein sequence ID" value="KTC76803.1"/>
    <property type="molecule type" value="Genomic_DNA"/>
</dbReference>
<organism evidence="9 10">
    <name type="scientific">Legionella brunensis</name>
    <dbReference type="NCBI Taxonomy" id="29422"/>
    <lineage>
        <taxon>Bacteria</taxon>
        <taxon>Pseudomonadati</taxon>
        <taxon>Pseudomonadota</taxon>
        <taxon>Gammaproteobacteria</taxon>
        <taxon>Legionellales</taxon>
        <taxon>Legionellaceae</taxon>
        <taxon>Legionella</taxon>
    </lineage>
</organism>
<evidence type="ECO:0000256" key="1">
    <source>
        <dbReference type="ARBA" id="ARBA00001526"/>
    </source>
</evidence>
<protein>
    <recommendedName>
        <fullName evidence="3 6">Beta-lactamase</fullName>
        <ecNumber evidence="3 6">3.5.2.6</ecNumber>
    </recommendedName>
</protein>
<keyword evidence="5 6" id="KW-0046">Antibiotic resistance</keyword>
<evidence type="ECO:0000256" key="3">
    <source>
        <dbReference type="ARBA" id="ARBA00012865"/>
    </source>
</evidence>
<evidence type="ECO:0000259" key="8">
    <source>
        <dbReference type="Pfam" id="PF13354"/>
    </source>
</evidence>
<dbReference type="PANTHER" id="PTHR35333">
    <property type="entry name" value="BETA-LACTAMASE"/>
    <property type="match status" value="1"/>
</dbReference>
<dbReference type="NCBIfam" id="NF033103">
    <property type="entry name" value="bla_class_A"/>
    <property type="match status" value="1"/>
</dbReference>
<keyword evidence="10" id="KW-1185">Reference proteome</keyword>
<dbReference type="EC" id="3.5.2.6" evidence="3 6"/>
<comment type="caution">
    <text evidence="9">The sequence shown here is derived from an EMBL/GenBank/DDBJ whole genome shotgun (WGS) entry which is preliminary data.</text>
</comment>
<dbReference type="Pfam" id="PF13354">
    <property type="entry name" value="Beta-lactamase2"/>
    <property type="match status" value="1"/>
</dbReference>
<sequence>MYSSLFKRLLLLATVTVSLVAVSMSSLAGIQAELTSLQGKLAELEASSGGRIGISAINTANDMRLQYRAEERFPFCSTFKMMGVAAVLKKSMMVSGLLQQRINYKKEDLIVYSPVTEKHLRDGMTIAELCIAAIQQSDNTAIDLLIKKLGGRKAINVFAHSIGDLSFRLDRLEPELNSAIPGDVRDTSTPAAMEKSLQRLGLGNGLALPQRELLQTWLKGNTTGGARIRASVPKGWIVGDKTGTGDYGTTNDIAIIWPPKCPPIVVAIYFTQTKKDAAPNNEVIASATRLLLNTFARTDECIKKSS</sequence>
<evidence type="ECO:0000256" key="7">
    <source>
        <dbReference type="SAM" id="SignalP"/>
    </source>
</evidence>
<gene>
    <name evidence="9" type="primary">bla</name>
    <name evidence="9" type="ORF">Lbru_2910</name>
</gene>
<dbReference type="GO" id="GO:0008800">
    <property type="term" value="F:beta-lactamase activity"/>
    <property type="evidence" value="ECO:0007669"/>
    <property type="project" value="UniProtKB-UniRule"/>
</dbReference>
<dbReference type="PANTHER" id="PTHR35333:SF3">
    <property type="entry name" value="BETA-LACTAMASE-TYPE TRANSPEPTIDASE FOLD CONTAINING PROTEIN"/>
    <property type="match status" value="1"/>
</dbReference>
<dbReference type="Proteomes" id="UP000054742">
    <property type="component" value="Unassembled WGS sequence"/>
</dbReference>